<evidence type="ECO:0000313" key="2">
    <source>
        <dbReference type="Proteomes" id="UP001163603"/>
    </source>
</evidence>
<protein>
    <submittedName>
        <fullName evidence="1">Uncharacterized protein</fullName>
    </submittedName>
</protein>
<keyword evidence="2" id="KW-1185">Reference proteome</keyword>
<sequence length="292" mass="33049">MASAQKLNKRISTLKNKAAQLETLCDVKVCMVCFGHDGEVVTWPENKREVHHLINGVKAPLSVRAEQKAKHNCNLIGFLTRKKQKLNNKVENKKERKIKREVKKIKASNQDIDNLFSSWEAKLRELSDEKELVGLFEFLESRLVSLRDKIRLLQTKNFEKAVQVYNGDNTESDLNILNIQSYQPLMPPSPLLGGESSSNQQVCAAAFGRNSDFGVNIKNNLFLNGGFSSGYGHAIANMGLRTQEEFGFREESIDSCSNYGESMFCQTSTTPLHEVFPISMRQPWRFSNKSAQ</sequence>
<name>A0ACC0Y8Z0_9ROSI</name>
<comment type="caution">
    <text evidence="1">The sequence shown here is derived from an EMBL/GenBank/DDBJ whole genome shotgun (WGS) entry which is preliminary data.</text>
</comment>
<accession>A0ACC0Y8Z0</accession>
<reference evidence="2" key="1">
    <citation type="journal article" date="2023" name="G3 (Bethesda)">
        <title>Genome assembly and association tests identify interacting loci associated with vigor, precocity, and sex in interspecific pistachio rootstocks.</title>
        <authorList>
            <person name="Palmer W."/>
            <person name="Jacygrad E."/>
            <person name="Sagayaradj S."/>
            <person name="Cavanaugh K."/>
            <person name="Han R."/>
            <person name="Bertier L."/>
            <person name="Beede B."/>
            <person name="Kafkas S."/>
            <person name="Golino D."/>
            <person name="Preece J."/>
            <person name="Michelmore R."/>
        </authorList>
    </citation>
    <scope>NUCLEOTIDE SEQUENCE [LARGE SCALE GENOMIC DNA]</scope>
</reference>
<proteinExistence type="predicted"/>
<evidence type="ECO:0000313" key="1">
    <source>
        <dbReference type="EMBL" id="KAJ0031462.1"/>
    </source>
</evidence>
<dbReference type="Proteomes" id="UP001163603">
    <property type="component" value="Chromosome 8"/>
</dbReference>
<dbReference type="EMBL" id="CM047743">
    <property type="protein sequence ID" value="KAJ0031462.1"/>
    <property type="molecule type" value="Genomic_DNA"/>
</dbReference>
<organism evidence="1 2">
    <name type="scientific">Pistacia integerrima</name>
    <dbReference type="NCBI Taxonomy" id="434235"/>
    <lineage>
        <taxon>Eukaryota</taxon>
        <taxon>Viridiplantae</taxon>
        <taxon>Streptophyta</taxon>
        <taxon>Embryophyta</taxon>
        <taxon>Tracheophyta</taxon>
        <taxon>Spermatophyta</taxon>
        <taxon>Magnoliopsida</taxon>
        <taxon>eudicotyledons</taxon>
        <taxon>Gunneridae</taxon>
        <taxon>Pentapetalae</taxon>
        <taxon>rosids</taxon>
        <taxon>malvids</taxon>
        <taxon>Sapindales</taxon>
        <taxon>Anacardiaceae</taxon>
        <taxon>Pistacia</taxon>
    </lineage>
</organism>
<gene>
    <name evidence="1" type="ORF">Pint_12739</name>
</gene>